<evidence type="ECO:0000256" key="7">
    <source>
        <dbReference type="PROSITE-ProRule" id="PRU00108"/>
    </source>
</evidence>
<sequence>MELGLDFTGRNVPEVFYTGHYWTSNFQERKKIDQYSSKVHCDATHRMRSDTQRRRKRTTFSKTQLSELEKAFSVTQYPDIKMKESLASITGLPESKIQVWFQNRRARYFKSKKPTREVPKPSTDYLHPLMTCTQTPTPPLPHLVATLPPIPRYPAPCLPQSTRLSDILENQAMSLKAPASPAAADRASCSPHGAGFPDSLHQDHYYHTPDFTDYHHDEFSQIPIPSGDWDLSEDFKVFLGSEQESKPVGSRCAAVRHPGPMESVETQLNLQNQSSSDGPMDDLSDLCFQDLGDFNLSDLEISAAMIDYLLG</sequence>
<evidence type="ECO:0000256" key="2">
    <source>
        <dbReference type="ARBA" id="ARBA00005733"/>
    </source>
</evidence>
<evidence type="ECO:0000256" key="8">
    <source>
        <dbReference type="RuleBase" id="RU000682"/>
    </source>
</evidence>
<reference evidence="10 11" key="1">
    <citation type="submission" date="2019-02" db="EMBL/GenBank/DDBJ databases">
        <title>Opniocepnalus argus genome.</title>
        <authorList>
            <person name="Zhou C."/>
            <person name="Xiao S."/>
        </authorList>
    </citation>
    <scope>NUCLEOTIDE SEQUENCE [LARGE SCALE GENOMIC DNA]</scope>
    <source>
        <strain evidence="10">OARG1902GOOAL</strain>
        <tissue evidence="10">Muscle</tissue>
    </source>
</reference>
<dbReference type="SMART" id="SM00389">
    <property type="entry name" value="HOX"/>
    <property type="match status" value="1"/>
</dbReference>
<reference evidence="11" key="2">
    <citation type="submission" date="2019-02" db="EMBL/GenBank/DDBJ databases">
        <title>Opniocepnalus argus Var Kimnra genome.</title>
        <authorList>
            <person name="Zhou C."/>
            <person name="Xiao S."/>
        </authorList>
    </citation>
    <scope>NUCLEOTIDE SEQUENCE [LARGE SCALE GENOMIC DNA]</scope>
</reference>
<feature type="domain" description="Homeobox" evidence="9">
    <location>
        <begin position="51"/>
        <end position="111"/>
    </location>
</feature>
<dbReference type="InterPro" id="IPR050649">
    <property type="entry name" value="Paired_Homeobox_TFs"/>
</dbReference>
<dbReference type="PANTHER" id="PTHR24329">
    <property type="entry name" value="HOMEOBOX PROTEIN ARISTALESS"/>
    <property type="match status" value="1"/>
</dbReference>
<organism evidence="10 11">
    <name type="scientific">Channa argus</name>
    <name type="common">Northern snakehead</name>
    <name type="synonym">Ophicephalus argus</name>
    <dbReference type="NCBI Taxonomy" id="215402"/>
    <lineage>
        <taxon>Eukaryota</taxon>
        <taxon>Metazoa</taxon>
        <taxon>Chordata</taxon>
        <taxon>Craniata</taxon>
        <taxon>Vertebrata</taxon>
        <taxon>Euteleostomi</taxon>
        <taxon>Actinopterygii</taxon>
        <taxon>Neopterygii</taxon>
        <taxon>Teleostei</taxon>
        <taxon>Neoteleostei</taxon>
        <taxon>Acanthomorphata</taxon>
        <taxon>Anabantaria</taxon>
        <taxon>Anabantiformes</taxon>
        <taxon>Channoidei</taxon>
        <taxon>Channidae</taxon>
        <taxon>Channa</taxon>
    </lineage>
</organism>
<comment type="subcellular location">
    <subcellularLocation>
        <location evidence="1 7 8">Nucleus</location>
    </subcellularLocation>
</comment>
<dbReference type="GO" id="GO:0000977">
    <property type="term" value="F:RNA polymerase II transcription regulatory region sequence-specific DNA binding"/>
    <property type="evidence" value="ECO:0007669"/>
    <property type="project" value="TreeGrafter"/>
</dbReference>
<name>A0A6G1QSM5_CHAAH</name>
<evidence type="ECO:0000313" key="10">
    <source>
        <dbReference type="EMBL" id="KAF3705691.1"/>
    </source>
</evidence>
<dbReference type="PROSITE" id="PS50071">
    <property type="entry name" value="HOMEOBOX_2"/>
    <property type="match status" value="1"/>
</dbReference>
<dbReference type="GO" id="GO:0005634">
    <property type="term" value="C:nucleus"/>
    <property type="evidence" value="ECO:0007669"/>
    <property type="project" value="UniProtKB-SubCell"/>
</dbReference>
<dbReference type="Gene3D" id="1.10.10.60">
    <property type="entry name" value="Homeodomain-like"/>
    <property type="match status" value="1"/>
</dbReference>
<dbReference type="InterPro" id="IPR001356">
    <property type="entry name" value="HD"/>
</dbReference>
<accession>A0A6G1QSM5</accession>
<keyword evidence="3" id="KW-0217">Developmental protein</keyword>
<dbReference type="FunFam" id="1.10.10.60:FF:000312">
    <property type="entry name" value="Mix-type homeobox gene 1"/>
    <property type="match status" value="1"/>
</dbReference>
<dbReference type="EMBL" id="CM015733">
    <property type="protein sequence ID" value="KAF3705691.1"/>
    <property type="molecule type" value="Genomic_DNA"/>
</dbReference>
<evidence type="ECO:0000313" key="11">
    <source>
        <dbReference type="Proteomes" id="UP000503349"/>
    </source>
</evidence>
<evidence type="ECO:0000256" key="3">
    <source>
        <dbReference type="ARBA" id="ARBA00022473"/>
    </source>
</evidence>
<proteinExistence type="inferred from homology"/>
<evidence type="ECO:0000256" key="6">
    <source>
        <dbReference type="ARBA" id="ARBA00023242"/>
    </source>
</evidence>
<dbReference type="PANTHER" id="PTHR24329:SF337">
    <property type="entry name" value="ARISTALESS RELATED HOMEOBOX"/>
    <property type="match status" value="1"/>
</dbReference>
<keyword evidence="11" id="KW-1185">Reference proteome</keyword>
<gene>
    <name evidence="10" type="ORF">EXN66_Car021382</name>
</gene>
<dbReference type="SUPFAM" id="SSF46689">
    <property type="entry name" value="Homeodomain-like"/>
    <property type="match status" value="1"/>
</dbReference>
<keyword evidence="6 7" id="KW-0539">Nucleus</keyword>
<dbReference type="GO" id="GO:0000981">
    <property type="term" value="F:DNA-binding transcription factor activity, RNA polymerase II-specific"/>
    <property type="evidence" value="ECO:0007669"/>
    <property type="project" value="TreeGrafter"/>
</dbReference>
<dbReference type="Proteomes" id="UP000503349">
    <property type="component" value="Chromosome 22"/>
</dbReference>
<dbReference type="AlphaFoldDB" id="A0A6G1QSM5"/>
<dbReference type="Pfam" id="PF00046">
    <property type="entry name" value="Homeodomain"/>
    <property type="match status" value="1"/>
</dbReference>
<dbReference type="CDD" id="cd00086">
    <property type="entry name" value="homeodomain"/>
    <property type="match status" value="1"/>
</dbReference>
<keyword evidence="5 7" id="KW-0371">Homeobox</keyword>
<feature type="DNA-binding region" description="Homeobox" evidence="7">
    <location>
        <begin position="53"/>
        <end position="112"/>
    </location>
</feature>
<evidence type="ECO:0000256" key="1">
    <source>
        <dbReference type="ARBA" id="ARBA00004123"/>
    </source>
</evidence>
<protein>
    <submittedName>
        <fullName evidence="10">Homeobox protein SEBOX Homeobox OG-9</fullName>
    </submittedName>
</protein>
<evidence type="ECO:0000256" key="5">
    <source>
        <dbReference type="ARBA" id="ARBA00023155"/>
    </source>
</evidence>
<dbReference type="InterPro" id="IPR009057">
    <property type="entry name" value="Homeodomain-like_sf"/>
</dbReference>
<keyword evidence="4 7" id="KW-0238">DNA-binding</keyword>
<evidence type="ECO:0000259" key="9">
    <source>
        <dbReference type="PROSITE" id="PS50071"/>
    </source>
</evidence>
<evidence type="ECO:0000256" key="4">
    <source>
        <dbReference type="ARBA" id="ARBA00023125"/>
    </source>
</evidence>
<comment type="similarity">
    <text evidence="2">Belongs to the paired homeobox family.</text>
</comment>